<evidence type="ECO:0000313" key="2">
    <source>
        <dbReference type="EMBL" id="AZU97225.1"/>
    </source>
</evidence>
<accession>A0A3T0ICW8</accession>
<feature type="compositionally biased region" description="Basic and acidic residues" evidence="1">
    <location>
        <begin position="48"/>
        <end position="61"/>
    </location>
</feature>
<dbReference type="KEGG" id="vg:55612863"/>
<organism evidence="2 3">
    <name type="scientific">Streptomyces phage Gilson</name>
    <dbReference type="NCBI Taxonomy" id="2488789"/>
    <lineage>
        <taxon>Viruses</taxon>
        <taxon>Duplodnaviria</taxon>
        <taxon>Heunggongvirae</taxon>
        <taxon>Uroviricota</taxon>
        <taxon>Caudoviricetes</taxon>
        <taxon>Stanwilliamsviridae</taxon>
        <taxon>Loccivirinae</taxon>
        <taxon>Gilsonvirus</taxon>
        <taxon>Gilsonvirus gilson</taxon>
    </lineage>
</organism>
<sequence length="145" mass="15529">MANENENESRILSDKERAAALKEADARAAKKDYNPTTAQDAVAPHGPHGVEEAAAKRAKDAGVTDPAFVNYAEALENYQARPDVEPLDERRAREGGRDFQAASFRREIGGTDNSGVTTSEDVSTGAAEDNKDNNKTVGARKPSAK</sequence>
<dbReference type="GeneID" id="55612863"/>
<feature type="compositionally biased region" description="Basic and acidic residues" evidence="1">
    <location>
        <begin position="82"/>
        <end position="97"/>
    </location>
</feature>
<name>A0A3T0ICW8_9CAUD</name>
<feature type="compositionally biased region" description="Polar residues" evidence="1">
    <location>
        <begin position="111"/>
        <end position="122"/>
    </location>
</feature>
<feature type="compositionally biased region" description="Basic and acidic residues" evidence="1">
    <location>
        <begin position="7"/>
        <end position="33"/>
    </location>
</feature>
<proteinExistence type="predicted"/>
<feature type="region of interest" description="Disordered" evidence="1">
    <location>
        <begin position="1"/>
        <end position="61"/>
    </location>
</feature>
<evidence type="ECO:0000256" key="1">
    <source>
        <dbReference type="SAM" id="MobiDB-lite"/>
    </source>
</evidence>
<reference evidence="2 3" key="1">
    <citation type="submission" date="2018-10" db="EMBL/GenBank/DDBJ databases">
        <authorList>
            <person name="Soria N.A."/>
            <person name="Batley M.G."/>
            <person name="Hanafy A."/>
            <person name="Singh N."/>
            <person name="Shaffer C.D."/>
            <person name="Weston-Hafer K.A."/>
            <person name="Russell D.A."/>
            <person name="Pope W.H."/>
            <person name="Jacobs-Sera D."/>
            <person name="Hendrix R.W."/>
            <person name="Hatfull G.F."/>
        </authorList>
    </citation>
    <scope>NUCLEOTIDE SEQUENCE [LARGE SCALE GENOMIC DNA]</scope>
</reference>
<keyword evidence="3" id="KW-1185">Reference proteome</keyword>
<evidence type="ECO:0000313" key="3">
    <source>
        <dbReference type="Proteomes" id="UP000284334"/>
    </source>
</evidence>
<feature type="region of interest" description="Disordered" evidence="1">
    <location>
        <begin position="81"/>
        <end position="145"/>
    </location>
</feature>
<dbReference type="RefSeq" id="YP_009842610.1">
    <property type="nucleotide sequence ID" value="NC_048742.1"/>
</dbReference>
<gene>
    <name evidence="2" type="primary">173</name>
    <name evidence="2" type="ORF">SEA_GILSON_173</name>
</gene>
<protein>
    <submittedName>
        <fullName evidence="2">Uncharacterized protein</fullName>
    </submittedName>
</protein>
<dbReference type="EMBL" id="MK061412">
    <property type="protein sequence ID" value="AZU97225.1"/>
    <property type="molecule type" value="Genomic_DNA"/>
</dbReference>
<dbReference type="Proteomes" id="UP000284334">
    <property type="component" value="Segment"/>
</dbReference>